<dbReference type="EMBL" id="JAULJE010000025">
    <property type="protein sequence ID" value="KAK1327726.1"/>
    <property type="molecule type" value="Genomic_DNA"/>
</dbReference>
<evidence type="ECO:0000256" key="1">
    <source>
        <dbReference type="SAM" id="MobiDB-lite"/>
    </source>
</evidence>
<dbReference type="Proteomes" id="UP001177744">
    <property type="component" value="Unassembled WGS sequence"/>
</dbReference>
<dbReference type="InterPro" id="IPR036179">
    <property type="entry name" value="Ig-like_dom_sf"/>
</dbReference>
<organism evidence="2 3">
    <name type="scientific">Cnephaeus nilssonii</name>
    <name type="common">Northern bat</name>
    <name type="synonym">Eptesicus nilssonii</name>
    <dbReference type="NCBI Taxonomy" id="3371016"/>
    <lineage>
        <taxon>Eukaryota</taxon>
        <taxon>Metazoa</taxon>
        <taxon>Chordata</taxon>
        <taxon>Craniata</taxon>
        <taxon>Vertebrata</taxon>
        <taxon>Euteleostomi</taxon>
        <taxon>Mammalia</taxon>
        <taxon>Eutheria</taxon>
        <taxon>Laurasiatheria</taxon>
        <taxon>Chiroptera</taxon>
        <taxon>Yangochiroptera</taxon>
        <taxon>Vespertilionidae</taxon>
        <taxon>Cnephaeus</taxon>
    </lineage>
</organism>
<evidence type="ECO:0000313" key="3">
    <source>
        <dbReference type="Proteomes" id="UP001177744"/>
    </source>
</evidence>
<dbReference type="SUPFAM" id="SSF48726">
    <property type="entry name" value="Immunoglobulin"/>
    <property type="match status" value="1"/>
</dbReference>
<reference evidence="2" key="1">
    <citation type="submission" date="2023-06" db="EMBL/GenBank/DDBJ databases">
        <title>Reference genome for the Northern bat (Eptesicus nilssonii), a most northern bat species.</title>
        <authorList>
            <person name="Laine V.N."/>
            <person name="Pulliainen A.T."/>
            <person name="Lilley T.M."/>
        </authorList>
    </citation>
    <scope>NUCLEOTIDE SEQUENCE</scope>
    <source>
        <strain evidence="2">BLF_Eptnil</strain>
        <tissue evidence="2">Kidney</tissue>
    </source>
</reference>
<dbReference type="InterPro" id="IPR013783">
    <property type="entry name" value="Ig-like_fold"/>
</dbReference>
<gene>
    <name evidence="2" type="ORF">QTO34_012631</name>
</gene>
<protein>
    <recommendedName>
        <fullName evidence="4">Ig-like domain-containing protein</fullName>
    </recommendedName>
</protein>
<accession>A0AA40HBN5</accession>
<evidence type="ECO:0008006" key="4">
    <source>
        <dbReference type="Google" id="ProtNLM"/>
    </source>
</evidence>
<evidence type="ECO:0000313" key="2">
    <source>
        <dbReference type="EMBL" id="KAK1327726.1"/>
    </source>
</evidence>
<dbReference type="AlphaFoldDB" id="A0AA40HBN5"/>
<sequence length="275" mass="29819">MGCLLHVPNQGRAREELPPRYVPLTRIELGPFRPSAGALSAEPTAQLRGRERDRELENIDERETSTSCLLHAPYRGCARNQVRRERGWEAARGRSATATPFSARKAWGTLSGLAASPIGRRLHEAVFGDPCPPAVCGHAVLSPRDWLWSPGRDTGHVTPSSFSPSHRIVLSRAGVLQIRNPTRREQGLYGCSVANQLGSDEGSSPVLFAGQCMKFVHWGVGGVLSPACTLSNLGPLRRCLTASLGRSPTGQSDIPLTFRDCWLPTSRLPASLITS</sequence>
<feature type="region of interest" description="Disordered" evidence="1">
    <location>
        <begin position="33"/>
        <end position="55"/>
    </location>
</feature>
<name>A0AA40HBN5_CNENI</name>
<dbReference type="Gene3D" id="2.60.40.10">
    <property type="entry name" value="Immunoglobulins"/>
    <property type="match status" value="1"/>
</dbReference>
<keyword evidence="3" id="KW-1185">Reference proteome</keyword>
<comment type="caution">
    <text evidence="2">The sequence shown here is derived from an EMBL/GenBank/DDBJ whole genome shotgun (WGS) entry which is preliminary data.</text>
</comment>
<proteinExistence type="predicted"/>